<dbReference type="EMBL" id="JAELUP010000005">
    <property type="protein sequence ID" value="MBJ6360247.1"/>
    <property type="molecule type" value="Genomic_DNA"/>
</dbReference>
<name>A0A934J4L8_9BACL</name>
<comment type="caution">
    <text evidence="2">The sequence shown here is derived from an EMBL/GenBank/DDBJ whole genome shotgun (WGS) entry which is preliminary data.</text>
</comment>
<dbReference type="NCBIfam" id="NF033524">
    <property type="entry name" value="lasso_PadeA_fam"/>
    <property type="match status" value="1"/>
</dbReference>
<protein>
    <submittedName>
        <fullName evidence="2">Paeninodin family lasso peptide</fullName>
    </submittedName>
</protein>
<dbReference type="Proteomes" id="UP000640274">
    <property type="component" value="Unassembled WGS sequence"/>
</dbReference>
<evidence type="ECO:0000256" key="1">
    <source>
        <dbReference type="SAM" id="MobiDB-lite"/>
    </source>
</evidence>
<accession>A0A934J4L8</accession>
<gene>
    <name evidence="2" type="ORF">JFN88_02785</name>
</gene>
<organism evidence="2 3">
    <name type="scientific">Paenibacillus roseus</name>
    <dbReference type="NCBI Taxonomy" id="2798579"/>
    <lineage>
        <taxon>Bacteria</taxon>
        <taxon>Bacillati</taxon>
        <taxon>Bacillota</taxon>
        <taxon>Bacilli</taxon>
        <taxon>Bacillales</taxon>
        <taxon>Paenibacillaceae</taxon>
        <taxon>Paenibacillus</taxon>
    </lineage>
</organism>
<proteinExistence type="predicted"/>
<reference evidence="2" key="1">
    <citation type="submission" date="2020-12" db="EMBL/GenBank/DDBJ databases">
        <authorList>
            <person name="Huq M.A."/>
        </authorList>
    </citation>
    <scope>NUCLEOTIDE SEQUENCE</scope>
    <source>
        <strain evidence="2">MAHUQ-46</strain>
    </source>
</reference>
<evidence type="ECO:0000313" key="2">
    <source>
        <dbReference type="EMBL" id="MBJ6360247.1"/>
    </source>
</evidence>
<dbReference type="InterPro" id="IPR049825">
    <property type="entry name" value="Lasso_PadeA-like"/>
</dbReference>
<feature type="compositionally biased region" description="Pro residues" evidence="1">
    <location>
        <begin position="45"/>
        <end position="55"/>
    </location>
</feature>
<evidence type="ECO:0000313" key="3">
    <source>
        <dbReference type="Proteomes" id="UP000640274"/>
    </source>
</evidence>
<feature type="region of interest" description="Disordered" evidence="1">
    <location>
        <begin position="34"/>
        <end position="55"/>
    </location>
</feature>
<dbReference type="AlphaFoldDB" id="A0A934J4L8"/>
<keyword evidence="3" id="KW-1185">Reference proteome</keyword>
<sequence length="55" mass="6360">MSKKVWEQPKLETLDINMTLQGKGTKYVDYVTPSDLDITDTKPDTPTPWEPHPWS</sequence>